<feature type="domain" description="3D" evidence="1">
    <location>
        <begin position="55"/>
        <end position="88"/>
    </location>
</feature>
<evidence type="ECO:0000313" key="2">
    <source>
        <dbReference type="EMBL" id="KKL03455.1"/>
    </source>
</evidence>
<proteinExistence type="predicted"/>
<dbReference type="AlphaFoldDB" id="A0A0F9A1R8"/>
<dbReference type="InterPro" id="IPR059180">
    <property type="entry name" value="3D_YorM"/>
</dbReference>
<gene>
    <name evidence="2" type="ORF">LCGC14_2625970</name>
</gene>
<dbReference type="EMBL" id="LAZR01044923">
    <property type="protein sequence ID" value="KKL03455.1"/>
    <property type="molecule type" value="Genomic_DNA"/>
</dbReference>
<dbReference type="CDD" id="cd14667">
    <property type="entry name" value="3D_containing_proteins"/>
    <property type="match status" value="1"/>
</dbReference>
<organism evidence="2">
    <name type="scientific">marine sediment metagenome</name>
    <dbReference type="NCBI Taxonomy" id="412755"/>
    <lineage>
        <taxon>unclassified sequences</taxon>
        <taxon>metagenomes</taxon>
        <taxon>ecological metagenomes</taxon>
    </lineage>
</organism>
<dbReference type="GO" id="GO:0019867">
    <property type="term" value="C:outer membrane"/>
    <property type="evidence" value="ECO:0007669"/>
    <property type="project" value="InterPro"/>
</dbReference>
<sequence length="106" mass="11381">IASHTFAMRVGYEQGQLHSQTEKYTVTAYCPNECCCGRWADGYFANGEPVGGLAIAAPKSIPFGTVLFIPGYGTATVKDRGGSINGNNLMFTSLLIKKPWIGVFSI</sequence>
<feature type="non-terminal residue" evidence="2">
    <location>
        <position position="1"/>
    </location>
</feature>
<dbReference type="Pfam" id="PF06725">
    <property type="entry name" value="3D"/>
    <property type="match status" value="1"/>
</dbReference>
<dbReference type="InterPro" id="IPR010611">
    <property type="entry name" value="3D_dom"/>
</dbReference>
<accession>A0A0F9A1R8</accession>
<dbReference type="GO" id="GO:0009254">
    <property type="term" value="P:peptidoglycan turnover"/>
    <property type="evidence" value="ECO:0007669"/>
    <property type="project" value="InterPro"/>
</dbReference>
<dbReference type="GO" id="GO:0004553">
    <property type="term" value="F:hydrolase activity, hydrolyzing O-glycosyl compounds"/>
    <property type="evidence" value="ECO:0007669"/>
    <property type="project" value="InterPro"/>
</dbReference>
<comment type="caution">
    <text evidence="2">The sequence shown here is derived from an EMBL/GenBank/DDBJ whole genome shotgun (WGS) entry which is preliminary data.</text>
</comment>
<evidence type="ECO:0000259" key="1">
    <source>
        <dbReference type="Pfam" id="PF06725"/>
    </source>
</evidence>
<name>A0A0F9A1R8_9ZZZZ</name>
<reference evidence="2" key="1">
    <citation type="journal article" date="2015" name="Nature">
        <title>Complex archaea that bridge the gap between prokaryotes and eukaryotes.</title>
        <authorList>
            <person name="Spang A."/>
            <person name="Saw J.H."/>
            <person name="Jorgensen S.L."/>
            <person name="Zaremba-Niedzwiedzka K."/>
            <person name="Martijn J."/>
            <person name="Lind A.E."/>
            <person name="van Eijk R."/>
            <person name="Schleper C."/>
            <person name="Guy L."/>
            <person name="Ettema T.J."/>
        </authorList>
    </citation>
    <scope>NUCLEOTIDE SEQUENCE</scope>
</reference>
<protein>
    <recommendedName>
        <fullName evidence="1">3D domain-containing protein</fullName>
    </recommendedName>
</protein>